<evidence type="ECO:0000313" key="1">
    <source>
        <dbReference type="EMBL" id="KAK7845083.1"/>
    </source>
</evidence>
<organism evidence="1 2">
    <name type="scientific">Quercus suber</name>
    <name type="common">Cork oak</name>
    <dbReference type="NCBI Taxonomy" id="58331"/>
    <lineage>
        <taxon>Eukaryota</taxon>
        <taxon>Viridiplantae</taxon>
        <taxon>Streptophyta</taxon>
        <taxon>Embryophyta</taxon>
        <taxon>Tracheophyta</taxon>
        <taxon>Spermatophyta</taxon>
        <taxon>Magnoliopsida</taxon>
        <taxon>eudicotyledons</taxon>
        <taxon>Gunneridae</taxon>
        <taxon>Pentapetalae</taxon>
        <taxon>rosids</taxon>
        <taxon>fabids</taxon>
        <taxon>Fagales</taxon>
        <taxon>Fagaceae</taxon>
        <taxon>Quercus</taxon>
    </lineage>
</organism>
<name>A0AAW0L3I9_QUESU</name>
<evidence type="ECO:0000313" key="2">
    <source>
        <dbReference type="Proteomes" id="UP000237347"/>
    </source>
</evidence>
<proteinExistence type="predicted"/>
<dbReference type="EMBL" id="PKMF04000175">
    <property type="protein sequence ID" value="KAK7845083.1"/>
    <property type="molecule type" value="Genomic_DNA"/>
</dbReference>
<protein>
    <submittedName>
        <fullName evidence="1">Dna repair protein reca like protein 2</fullName>
    </submittedName>
</protein>
<comment type="caution">
    <text evidence="1">The sequence shown here is derived from an EMBL/GenBank/DDBJ whole genome shotgun (WGS) entry which is preliminary data.</text>
</comment>
<gene>
    <name evidence="1" type="ORF">CFP56_010050</name>
</gene>
<keyword evidence="2" id="KW-1185">Reference proteome</keyword>
<dbReference type="AlphaFoldDB" id="A0AAW0L3I9"/>
<dbReference type="Proteomes" id="UP000237347">
    <property type="component" value="Unassembled WGS sequence"/>
</dbReference>
<accession>A0AAW0L3I9</accession>
<sequence>MIRTGLLKIEDKVNLLSLLIIRSINKLARTEWRMQFLRGFCCKSEELACEHVVIVKEESNYLHRWKSFQCKHEVAQYMFVNDGILDKIEDSRLKEKENHCRILELMNYTRIW</sequence>
<reference evidence="1 2" key="1">
    <citation type="journal article" date="2018" name="Sci. Data">
        <title>The draft genome sequence of cork oak.</title>
        <authorList>
            <person name="Ramos A.M."/>
            <person name="Usie A."/>
            <person name="Barbosa P."/>
            <person name="Barros P.M."/>
            <person name="Capote T."/>
            <person name="Chaves I."/>
            <person name="Simoes F."/>
            <person name="Abreu I."/>
            <person name="Carrasquinho I."/>
            <person name="Faro C."/>
            <person name="Guimaraes J.B."/>
            <person name="Mendonca D."/>
            <person name="Nobrega F."/>
            <person name="Rodrigues L."/>
            <person name="Saibo N.J.M."/>
            <person name="Varela M.C."/>
            <person name="Egas C."/>
            <person name="Matos J."/>
            <person name="Miguel C.M."/>
            <person name="Oliveira M.M."/>
            <person name="Ricardo C.P."/>
            <person name="Goncalves S."/>
        </authorList>
    </citation>
    <scope>NUCLEOTIDE SEQUENCE [LARGE SCALE GENOMIC DNA]</scope>
    <source>
        <strain evidence="2">cv. HL8</strain>
    </source>
</reference>